<accession>A0A2T3KU67</accession>
<dbReference type="Proteomes" id="UP000240530">
    <property type="component" value="Unassembled WGS sequence"/>
</dbReference>
<evidence type="ECO:0000313" key="3">
    <source>
        <dbReference type="Proteomes" id="UP000240530"/>
    </source>
</evidence>
<gene>
    <name evidence="2" type="ORF">C0W93_12620</name>
</gene>
<dbReference type="InterPro" id="IPR009492">
    <property type="entry name" value="TniQ"/>
</dbReference>
<organism evidence="2 3">
    <name type="scientific">Photobacterium leiognathi subsp. mandapamensis</name>
    <name type="common">Photobacterium mandapamensis</name>
    <dbReference type="NCBI Taxonomy" id="48408"/>
    <lineage>
        <taxon>Bacteria</taxon>
        <taxon>Pseudomonadati</taxon>
        <taxon>Pseudomonadota</taxon>
        <taxon>Gammaproteobacteria</taxon>
        <taxon>Vibrionales</taxon>
        <taxon>Vibrionaceae</taxon>
        <taxon>Photobacterium</taxon>
    </lineage>
</organism>
<evidence type="ECO:0000259" key="1">
    <source>
        <dbReference type="Pfam" id="PF06527"/>
    </source>
</evidence>
<dbReference type="EMBL" id="PYNS01000013">
    <property type="protein sequence ID" value="PSV10296.1"/>
    <property type="molecule type" value="Genomic_DNA"/>
</dbReference>
<dbReference type="RefSeq" id="WP_107185298.1">
    <property type="nucleotide sequence ID" value="NZ_PYNS01000013.1"/>
</dbReference>
<sequence>MVKSITFYQDEALESHLLRLSQQLGFESFSDFADEIRSQLKYEHYDIAGAFPVELHRINIYHAHTTSQLRIRGLMLIDRIQQNDHSDLLTIALMHSKAGFSPNYKALFRNGVDYPYSFMRSKAIPVCPHCLAEAGYIRHSWHIEPYQVCHLHNCELVDVCSSCHKELNYQLSENIEYCQCGKKLSELVTKPAKLAALKTSRWLVGESVSESGILSKSLDLSARYGFLLWYINRYGDQGDIRFKDFISFAEAWPHAFYEDLDHRVELAAQIQTKRWSRTFFHEVFHSLLQDSRHLPNRDLKENPVLHAVLQYLTMLISKFPRTKSGNVGDILMSVLDVSTLLSCTTEEVYRLYEYGLLTSTVRRSLHEKLPSHQSVFHLRSVIELKLSRMCSSVDGTTIYLSDW</sequence>
<dbReference type="Pfam" id="PF06527">
    <property type="entry name" value="TniQ"/>
    <property type="match status" value="1"/>
</dbReference>
<protein>
    <recommendedName>
        <fullName evidence="1">TniQ domain-containing protein</fullName>
    </recommendedName>
</protein>
<name>A0A2T3KU67_PHOLD</name>
<reference evidence="2 3" key="1">
    <citation type="submission" date="2018-03" db="EMBL/GenBank/DDBJ databases">
        <title>Whole genome sequencing of Histamine producing bacteria.</title>
        <authorList>
            <person name="Butler K."/>
        </authorList>
    </citation>
    <scope>NUCLEOTIDE SEQUENCE [LARGE SCALE GENOMIC DNA]</scope>
    <source>
        <strain evidence="2 3">Res.4.1</strain>
    </source>
</reference>
<feature type="domain" description="TniQ" evidence="1">
    <location>
        <begin position="6"/>
        <end position="156"/>
    </location>
</feature>
<dbReference type="AlphaFoldDB" id="A0A2T3KU67"/>
<evidence type="ECO:0000313" key="2">
    <source>
        <dbReference type="EMBL" id="PSV10296.1"/>
    </source>
</evidence>
<comment type="caution">
    <text evidence="2">The sequence shown here is derived from an EMBL/GenBank/DDBJ whole genome shotgun (WGS) entry which is preliminary data.</text>
</comment>
<proteinExistence type="predicted"/>